<keyword evidence="2" id="KW-0812">Transmembrane</keyword>
<feature type="compositionally biased region" description="Polar residues" evidence="1">
    <location>
        <begin position="183"/>
        <end position="197"/>
    </location>
</feature>
<feature type="region of interest" description="Disordered" evidence="1">
    <location>
        <begin position="160"/>
        <end position="205"/>
    </location>
</feature>
<evidence type="ECO:0008006" key="5">
    <source>
        <dbReference type="Google" id="ProtNLM"/>
    </source>
</evidence>
<feature type="transmembrane region" description="Helical" evidence="2">
    <location>
        <begin position="7"/>
        <end position="24"/>
    </location>
</feature>
<accession>A0A285ISW9</accession>
<organism evidence="3 4">
    <name type="scientific">Paractinoplanes atraurantiacus</name>
    <dbReference type="NCBI Taxonomy" id="1036182"/>
    <lineage>
        <taxon>Bacteria</taxon>
        <taxon>Bacillati</taxon>
        <taxon>Actinomycetota</taxon>
        <taxon>Actinomycetes</taxon>
        <taxon>Micromonosporales</taxon>
        <taxon>Micromonosporaceae</taxon>
        <taxon>Paractinoplanes</taxon>
    </lineage>
</organism>
<keyword evidence="2" id="KW-0472">Membrane</keyword>
<dbReference type="AlphaFoldDB" id="A0A285ISW9"/>
<keyword evidence="2" id="KW-1133">Transmembrane helix</keyword>
<gene>
    <name evidence="3" type="ORF">SAMN05421748_111185</name>
</gene>
<name>A0A285ISW9_9ACTN</name>
<evidence type="ECO:0000313" key="3">
    <source>
        <dbReference type="EMBL" id="SNY51092.1"/>
    </source>
</evidence>
<dbReference type="Proteomes" id="UP000219612">
    <property type="component" value="Unassembled WGS sequence"/>
</dbReference>
<evidence type="ECO:0000256" key="1">
    <source>
        <dbReference type="SAM" id="MobiDB-lite"/>
    </source>
</evidence>
<feature type="transmembrane region" description="Helical" evidence="2">
    <location>
        <begin position="54"/>
        <end position="74"/>
    </location>
</feature>
<sequence length="205" mass="21620">MVSLSVFLVIFVLGGPLGLLWRWIAPSVPMIGIGQGDLAVNDPSPEEYIAADGWFTLLGLGFGLIVAIGAWLLLRRDRGPFLLAGIVAGALGAGYLVAPWLGEMIGRSDYEQWRETAQRGSTFMAPPEIHSLGPMLVPAFAAAIALTLMAGWSNDPDLDVPGARPGYGPNSDTPPHADDWSGPASTDHTPTDQTPTGSAAEPPRH</sequence>
<keyword evidence="4" id="KW-1185">Reference proteome</keyword>
<dbReference type="EMBL" id="OBDY01000011">
    <property type="protein sequence ID" value="SNY51092.1"/>
    <property type="molecule type" value="Genomic_DNA"/>
</dbReference>
<proteinExistence type="predicted"/>
<feature type="transmembrane region" description="Helical" evidence="2">
    <location>
        <begin position="81"/>
        <end position="101"/>
    </location>
</feature>
<protein>
    <recommendedName>
        <fullName evidence="5">DUF2567 domain-containing protein</fullName>
    </recommendedName>
</protein>
<feature type="transmembrane region" description="Helical" evidence="2">
    <location>
        <begin position="132"/>
        <end position="152"/>
    </location>
</feature>
<evidence type="ECO:0000256" key="2">
    <source>
        <dbReference type="SAM" id="Phobius"/>
    </source>
</evidence>
<evidence type="ECO:0000313" key="4">
    <source>
        <dbReference type="Proteomes" id="UP000219612"/>
    </source>
</evidence>
<reference evidence="4" key="1">
    <citation type="submission" date="2017-09" db="EMBL/GenBank/DDBJ databases">
        <authorList>
            <person name="Varghese N."/>
            <person name="Submissions S."/>
        </authorList>
    </citation>
    <scope>NUCLEOTIDE SEQUENCE [LARGE SCALE GENOMIC DNA]</scope>
    <source>
        <strain evidence="4">CGMCC 4.6857</strain>
    </source>
</reference>